<keyword evidence="3" id="KW-0233">DNA recombination</keyword>
<protein>
    <submittedName>
        <fullName evidence="6">Tyrosine recombinase XerC</fullName>
    </submittedName>
</protein>
<dbReference type="OrthoDB" id="1822491at2"/>
<dbReference type="InterPro" id="IPR010998">
    <property type="entry name" value="Integrase_recombinase_N"/>
</dbReference>
<dbReference type="Pfam" id="PF00589">
    <property type="entry name" value="Phage_integrase"/>
    <property type="match status" value="1"/>
</dbReference>
<proteinExistence type="inferred from homology"/>
<feature type="compositionally biased region" description="Basic and acidic residues" evidence="4">
    <location>
        <begin position="216"/>
        <end position="226"/>
    </location>
</feature>
<evidence type="ECO:0000259" key="5">
    <source>
        <dbReference type="PROSITE" id="PS51898"/>
    </source>
</evidence>
<dbReference type="InterPro" id="IPR011010">
    <property type="entry name" value="DNA_brk_join_enz"/>
</dbReference>
<dbReference type="PROSITE" id="PS51898">
    <property type="entry name" value="TYR_RECOMBINASE"/>
    <property type="match status" value="1"/>
</dbReference>
<dbReference type="InterPro" id="IPR013762">
    <property type="entry name" value="Integrase-like_cat_sf"/>
</dbReference>
<sequence length="341" mass="38789">MSRKRGDKWQGLVKVRGQQFSATFDTEKEAKAWEERERLKYADTTFSRKLGVSKVNTVAELWLEIRKDEVAESTHSTDKMVIGQLPSRLLNRQMRGIKPQDVQLILDGWRRSKSPATVRRYCDTLGAFFRWAAQRGYVPMNPMDGVEAPKRKHKVHQISPLTEAEVEEIALEIGGFNAEVVLFLAYTGLRWGEARALRVGDVQLKEQPPRIQVRRSQPEGAKEKSPKSGRMRIVPIAQRLLPIVEKLAVGRGRDAYLISRDGRSQIWRGRFVRSTSWPQISAGRTIHDLRHSAACNWLRRGVPVNTVQAWLGHADLETTAIYTTYLGMGIDLGAYEKMNNG</sequence>
<dbReference type="InterPro" id="IPR053876">
    <property type="entry name" value="Phage_int_M"/>
</dbReference>
<dbReference type="PANTHER" id="PTHR30349">
    <property type="entry name" value="PHAGE INTEGRASE-RELATED"/>
    <property type="match status" value="1"/>
</dbReference>
<comment type="caution">
    <text evidence="6">The sequence shown here is derived from an EMBL/GenBank/DDBJ whole genome shotgun (WGS) entry which is preliminary data.</text>
</comment>
<keyword evidence="7" id="KW-1185">Reference proteome</keyword>
<dbReference type="Gene3D" id="1.10.443.10">
    <property type="entry name" value="Intergrase catalytic core"/>
    <property type="match status" value="1"/>
</dbReference>
<dbReference type="GO" id="GO:0003677">
    <property type="term" value="F:DNA binding"/>
    <property type="evidence" value="ECO:0007669"/>
    <property type="project" value="UniProtKB-KW"/>
</dbReference>
<dbReference type="Gene3D" id="1.10.150.130">
    <property type="match status" value="1"/>
</dbReference>
<evidence type="ECO:0000313" key="7">
    <source>
        <dbReference type="Proteomes" id="UP000050488"/>
    </source>
</evidence>
<evidence type="ECO:0000256" key="3">
    <source>
        <dbReference type="ARBA" id="ARBA00023172"/>
    </source>
</evidence>
<evidence type="ECO:0000256" key="1">
    <source>
        <dbReference type="ARBA" id="ARBA00008857"/>
    </source>
</evidence>
<evidence type="ECO:0000256" key="2">
    <source>
        <dbReference type="ARBA" id="ARBA00023125"/>
    </source>
</evidence>
<reference evidence="6 7" key="1">
    <citation type="submission" date="2015-10" db="EMBL/GenBank/DDBJ databases">
        <title>Corynebacteirum lowii and Corynebacterium oculi species nova, derived from human clinical disease and and emended description of Corynebacterium mastiditis.</title>
        <authorList>
            <person name="Bernard K."/>
            <person name="Pacheco A.L."/>
            <person name="Mcdougall C."/>
            <person name="Burtx T."/>
            <person name="Weibe D."/>
            <person name="Tyler S."/>
            <person name="Olson A.B."/>
            <person name="Cnockaert M."/>
            <person name="Eguchi H."/>
            <person name="Kuwahara T."/>
            <person name="Nakayama-Imaohji H."/>
            <person name="Boudewijins M."/>
            <person name="Van Hoecke F."/>
            <person name="Bernier A.-M."/>
            <person name="Vandamme P."/>
        </authorList>
    </citation>
    <scope>NUCLEOTIDE SEQUENCE [LARGE SCALE GENOMIC DNA]</scope>
    <source>
        <strain evidence="6 7">NML 130206</strain>
    </source>
</reference>
<feature type="domain" description="Tyr recombinase" evidence="5">
    <location>
        <begin position="156"/>
        <end position="337"/>
    </location>
</feature>
<dbReference type="EMBL" id="LKEV01000001">
    <property type="protein sequence ID" value="KQB87213.1"/>
    <property type="molecule type" value="Genomic_DNA"/>
</dbReference>
<dbReference type="AlphaFoldDB" id="A0A0Q0YXW6"/>
<dbReference type="GO" id="GO:0015074">
    <property type="term" value="P:DNA integration"/>
    <property type="evidence" value="ECO:0007669"/>
    <property type="project" value="InterPro"/>
</dbReference>
<accession>A0A0Q0YXW6</accession>
<dbReference type="PANTHER" id="PTHR30349:SF64">
    <property type="entry name" value="PROPHAGE INTEGRASE INTD-RELATED"/>
    <property type="match status" value="1"/>
</dbReference>
<dbReference type="InterPro" id="IPR050090">
    <property type="entry name" value="Tyrosine_recombinase_XerCD"/>
</dbReference>
<dbReference type="GO" id="GO:0006310">
    <property type="term" value="P:DNA recombination"/>
    <property type="evidence" value="ECO:0007669"/>
    <property type="project" value="UniProtKB-KW"/>
</dbReference>
<name>A0A0Q0YXW6_9CORY</name>
<dbReference type="PATRIC" id="fig|1544413.3.peg.269"/>
<dbReference type="SUPFAM" id="SSF56349">
    <property type="entry name" value="DNA breaking-rejoining enzymes"/>
    <property type="match status" value="1"/>
</dbReference>
<dbReference type="Pfam" id="PF22022">
    <property type="entry name" value="Phage_int_M"/>
    <property type="match status" value="1"/>
</dbReference>
<evidence type="ECO:0000256" key="4">
    <source>
        <dbReference type="SAM" id="MobiDB-lite"/>
    </source>
</evidence>
<comment type="similarity">
    <text evidence="1">Belongs to the 'phage' integrase family.</text>
</comment>
<dbReference type="InterPro" id="IPR002104">
    <property type="entry name" value="Integrase_catalytic"/>
</dbReference>
<evidence type="ECO:0000313" key="6">
    <source>
        <dbReference type="EMBL" id="KQB87213.1"/>
    </source>
</evidence>
<dbReference type="Proteomes" id="UP000050488">
    <property type="component" value="Unassembled WGS sequence"/>
</dbReference>
<keyword evidence="2" id="KW-0238">DNA-binding</keyword>
<organism evidence="6 7">
    <name type="scientific">Corynebacterium lowii</name>
    <dbReference type="NCBI Taxonomy" id="1544413"/>
    <lineage>
        <taxon>Bacteria</taxon>
        <taxon>Bacillati</taxon>
        <taxon>Actinomycetota</taxon>
        <taxon>Actinomycetes</taxon>
        <taxon>Mycobacteriales</taxon>
        <taxon>Corynebacteriaceae</taxon>
        <taxon>Corynebacterium</taxon>
    </lineage>
</organism>
<gene>
    <name evidence="6" type="primary">xerC_2</name>
    <name evidence="6" type="ORF">Clow_00266</name>
</gene>
<feature type="region of interest" description="Disordered" evidence="4">
    <location>
        <begin position="208"/>
        <end position="228"/>
    </location>
</feature>
<dbReference type="STRING" id="1544413.Clow_00266"/>
<dbReference type="CDD" id="cd00397">
    <property type="entry name" value="DNA_BRE_C"/>
    <property type="match status" value="1"/>
</dbReference>
<dbReference type="RefSeq" id="WP_055175193.1">
    <property type="nucleotide sequence ID" value="NZ_JAUSQY010000001.1"/>
</dbReference>